<gene>
    <name evidence="1" type="ORF">VNO77_16378</name>
</gene>
<protein>
    <submittedName>
        <fullName evidence="1">Uncharacterized protein</fullName>
    </submittedName>
</protein>
<accession>A0AAN9QS12</accession>
<keyword evidence="2" id="KW-1185">Reference proteome</keyword>
<sequence>MGSNSFHFVRCSMIKSCGVLVPLDSRSLNVHFLPFWISRLSLFFLYHNYWPCIDEVLALRFWLCDLVGWNDFFLFHEKTSGEL</sequence>
<reference evidence="1 2" key="1">
    <citation type="submission" date="2024-01" db="EMBL/GenBank/DDBJ databases">
        <title>The genomes of 5 underutilized Papilionoideae crops provide insights into root nodulation and disease resistanc.</title>
        <authorList>
            <person name="Jiang F."/>
        </authorList>
    </citation>
    <scope>NUCLEOTIDE SEQUENCE [LARGE SCALE GENOMIC DNA]</scope>
    <source>
        <strain evidence="1">LVBAO_FW01</strain>
        <tissue evidence="1">Leaves</tissue>
    </source>
</reference>
<comment type="caution">
    <text evidence="1">The sequence shown here is derived from an EMBL/GenBank/DDBJ whole genome shotgun (WGS) entry which is preliminary data.</text>
</comment>
<name>A0AAN9QS12_CANGL</name>
<evidence type="ECO:0000313" key="1">
    <source>
        <dbReference type="EMBL" id="KAK7345767.1"/>
    </source>
</evidence>
<evidence type="ECO:0000313" key="2">
    <source>
        <dbReference type="Proteomes" id="UP001367508"/>
    </source>
</evidence>
<dbReference type="Proteomes" id="UP001367508">
    <property type="component" value="Unassembled WGS sequence"/>
</dbReference>
<dbReference type="EMBL" id="JAYMYQ010000003">
    <property type="protein sequence ID" value="KAK7345767.1"/>
    <property type="molecule type" value="Genomic_DNA"/>
</dbReference>
<dbReference type="AlphaFoldDB" id="A0AAN9QS12"/>
<proteinExistence type="predicted"/>
<organism evidence="1 2">
    <name type="scientific">Canavalia gladiata</name>
    <name type="common">Sword bean</name>
    <name type="synonym">Dolichos gladiatus</name>
    <dbReference type="NCBI Taxonomy" id="3824"/>
    <lineage>
        <taxon>Eukaryota</taxon>
        <taxon>Viridiplantae</taxon>
        <taxon>Streptophyta</taxon>
        <taxon>Embryophyta</taxon>
        <taxon>Tracheophyta</taxon>
        <taxon>Spermatophyta</taxon>
        <taxon>Magnoliopsida</taxon>
        <taxon>eudicotyledons</taxon>
        <taxon>Gunneridae</taxon>
        <taxon>Pentapetalae</taxon>
        <taxon>rosids</taxon>
        <taxon>fabids</taxon>
        <taxon>Fabales</taxon>
        <taxon>Fabaceae</taxon>
        <taxon>Papilionoideae</taxon>
        <taxon>50 kb inversion clade</taxon>
        <taxon>NPAAA clade</taxon>
        <taxon>indigoferoid/millettioid clade</taxon>
        <taxon>Phaseoleae</taxon>
        <taxon>Canavalia</taxon>
    </lineage>
</organism>